<dbReference type="PANTHER" id="PTHR17609:SF2">
    <property type="entry name" value="HMG DOMAIN-CONTAINING PROTEIN 3"/>
    <property type="match status" value="1"/>
</dbReference>
<dbReference type="InterPro" id="IPR036910">
    <property type="entry name" value="HMG_box_dom_sf"/>
</dbReference>
<organism evidence="4">
    <name type="scientific">Tetraodon nigroviridis</name>
    <name type="common">Spotted green pufferfish</name>
    <name type="synonym">Chelonodon nigroviridis</name>
    <dbReference type="NCBI Taxonomy" id="99883"/>
    <lineage>
        <taxon>Eukaryota</taxon>
        <taxon>Metazoa</taxon>
        <taxon>Chordata</taxon>
        <taxon>Craniata</taxon>
        <taxon>Vertebrata</taxon>
        <taxon>Euteleostomi</taxon>
        <taxon>Actinopterygii</taxon>
        <taxon>Neopterygii</taxon>
        <taxon>Teleostei</taxon>
        <taxon>Neoteleostei</taxon>
        <taxon>Acanthomorphata</taxon>
        <taxon>Eupercaria</taxon>
        <taxon>Tetraodontiformes</taxon>
        <taxon>Tetradontoidea</taxon>
        <taxon>Tetraodontidae</taxon>
        <taxon>Tetraodon</taxon>
    </lineage>
</organism>
<dbReference type="OrthoDB" id="8948380at2759"/>
<dbReference type="Pfam" id="PF18717">
    <property type="entry name" value="CxC4"/>
    <property type="match status" value="1"/>
</dbReference>
<dbReference type="GO" id="GO:0005634">
    <property type="term" value="C:nucleus"/>
    <property type="evidence" value="ECO:0007669"/>
    <property type="project" value="UniProtKB-UniRule"/>
</dbReference>
<dbReference type="InterPro" id="IPR040648">
    <property type="entry name" value="HMGXB3_CxC4"/>
</dbReference>
<dbReference type="GO" id="GO:0003677">
    <property type="term" value="F:DNA binding"/>
    <property type="evidence" value="ECO:0007669"/>
    <property type="project" value="UniProtKB-UniRule"/>
</dbReference>
<dbReference type="EMBL" id="CAAE01014944">
    <property type="protein sequence ID" value="CAG06281.1"/>
    <property type="molecule type" value="Genomic_DNA"/>
</dbReference>
<comment type="caution">
    <text evidence="4">The sequence shown here is derived from an EMBL/GenBank/DDBJ whole genome shotgun (WGS) entry which is preliminary data.</text>
</comment>
<dbReference type="AlphaFoldDB" id="Q4RZA1"/>
<protein>
    <submittedName>
        <fullName evidence="4">(spotted green pufferfish) hypothetical protein</fullName>
    </submittedName>
</protein>
<keyword evidence="1" id="KW-0539">Nucleus</keyword>
<evidence type="ECO:0000256" key="2">
    <source>
        <dbReference type="SAM" id="MobiDB-lite"/>
    </source>
</evidence>
<evidence type="ECO:0000313" key="4">
    <source>
        <dbReference type="EMBL" id="CAG06281.1"/>
    </source>
</evidence>
<feature type="compositionally biased region" description="Low complexity" evidence="2">
    <location>
        <begin position="200"/>
        <end position="215"/>
    </location>
</feature>
<accession>Q4RZA1</accession>
<feature type="DNA-binding region" description="HMG box" evidence="1">
    <location>
        <begin position="40"/>
        <end position="97"/>
    </location>
</feature>
<dbReference type="Pfam" id="PF09011">
    <property type="entry name" value="HMG_box_2"/>
    <property type="match status" value="1"/>
</dbReference>
<feature type="region of interest" description="Disordered" evidence="2">
    <location>
        <begin position="189"/>
        <end position="219"/>
    </location>
</feature>
<dbReference type="SUPFAM" id="SSF47095">
    <property type="entry name" value="HMG-box"/>
    <property type="match status" value="1"/>
</dbReference>
<dbReference type="Gene3D" id="1.10.30.10">
    <property type="entry name" value="High mobility group box domain"/>
    <property type="match status" value="1"/>
</dbReference>
<reference evidence="4" key="2">
    <citation type="submission" date="2004-02" db="EMBL/GenBank/DDBJ databases">
        <authorList>
            <consortium name="Genoscope"/>
            <consortium name="Whitehead Institute Centre for Genome Research"/>
        </authorList>
    </citation>
    <scope>NUCLEOTIDE SEQUENCE</scope>
</reference>
<dbReference type="SMART" id="SM00398">
    <property type="entry name" value="HMG"/>
    <property type="match status" value="1"/>
</dbReference>
<feature type="domain" description="HMG box" evidence="3">
    <location>
        <begin position="40"/>
        <end position="97"/>
    </location>
</feature>
<dbReference type="PANTHER" id="PTHR17609">
    <property type="entry name" value="HMG DOMAIN-CONTAINING PROTEIN 3"/>
    <property type="match status" value="1"/>
</dbReference>
<evidence type="ECO:0000256" key="1">
    <source>
        <dbReference type="PROSITE-ProRule" id="PRU00267"/>
    </source>
</evidence>
<dbReference type="InterPro" id="IPR039598">
    <property type="entry name" value="HMGXB3"/>
</dbReference>
<reference evidence="4" key="1">
    <citation type="journal article" date="2004" name="Nature">
        <title>Genome duplication in the teleost fish Tetraodon nigroviridis reveals the early vertebrate proto-karyotype.</title>
        <authorList>
            <person name="Jaillon O."/>
            <person name="Aury J.-M."/>
            <person name="Brunet F."/>
            <person name="Petit J.-L."/>
            <person name="Stange-Thomann N."/>
            <person name="Mauceli E."/>
            <person name="Bouneau L."/>
            <person name="Fischer C."/>
            <person name="Ozouf-Costaz C."/>
            <person name="Bernot A."/>
            <person name="Nicaud S."/>
            <person name="Jaffe D."/>
            <person name="Fisher S."/>
            <person name="Lutfalla G."/>
            <person name="Dossat C."/>
            <person name="Segurens B."/>
            <person name="Dasilva C."/>
            <person name="Salanoubat M."/>
            <person name="Levy M."/>
            <person name="Boudet N."/>
            <person name="Castellano S."/>
            <person name="Anthouard V."/>
            <person name="Jubin C."/>
            <person name="Castelli V."/>
            <person name="Katinka M."/>
            <person name="Vacherie B."/>
            <person name="Biemont C."/>
            <person name="Skalli Z."/>
            <person name="Cattolico L."/>
            <person name="Poulain J."/>
            <person name="De Berardinis V."/>
            <person name="Cruaud C."/>
            <person name="Duprat S."/>
            <person name="Brottier P."/>
            <person name="Coutanceau J.-P."/>
            <person name="Gouzy J."/>
            <person name="Parra G."/>
            <person name="Lardier G."/>
            <person name="Chapple C."/>
            <person name="McKernan K.J."/>
            <person name="McEwan P."/>
            <person name="Bosak S."/>
            <person name="Kellis M."/>
            <person name="Volff J.-N."/>
            <person name="Guigo R."/>
            <person name="Zody M.C."/>
            <person name="Mesirov J."/>
            <person name="Lindblad-Toh K."/>
            <person name="Birren B."/>
            <person name="Nusbaum C."/>
            <person name="Kahn D."/>
            <person name="Robinson-Rechavi M."/>
            <person name="Laudet V."/>
            <person name="Schachter V."/>
            <person name="Quetier F."/>
            <person name="Saurin W."/>
            <person name="Scarpelli C."/>
            <person name="Wincker P."/>
            <person name="Lander E.S."/>
            <person name="Weissenbach J."/>
            <person name="Roest Crollius H."/>
        </authorList>
    </citation>
    <scope>NUCLEOTIDE SEQUENCE [LARGE SCALE GENOMIC DNA]</scope>
</reference>
<dbReference type="CDD" id="cd21981">
    <property type="entry name" value="HMG-box_HMGXB3"/>
    <property type="match status" value="1"/>
</dbReference>
<dbReference type="InterPro" id="IPR009071">
    <property type="entry name" value="HMG_box_dom"/>
</dbReference>
<dbReference type="KEGG" id="tng:GSTEN00026582G001"/>
<evidence type="ECO:0000259" key="3">
    <source>
        <dbReference type="PROSITE" id="PS50118"/>
    </source>
</evidence>
<feature type="non-terminal residue" evidence="4">
    <location>
        <position position="1"/>
    </location>
</feature>
<gene>
    <name evidence="4" type="ORF">GSTENG00026582001</name>
</gene>
<keyword evidence="1" id="KW-0238">DNA-binding</keyword>
<dbReference type="PROSITE" id="PS50118">
    <property type="entry name" value="HMG_BOX_2"/>
    <property type="match status" value="1"/>
</dbReference>
<sequence>MEKDQMFDIVKVTEEVESYNQIDVTTPKKRKSKEVCTEKSKKPRSAYLLYYFDVHQILQQEAPNIPQSEINKRISESWKRLSVAEKAYYLEKAKAEKDGTDTSSLSPSKDVPGYRKILPRAGYLVLSKGCSSNQLLGSPEPEVSVDSTVDSVLPAVSVTPAFTPLGLASEVELSEQPAVLEDIKEETVLTSHPADPQEITSISSSSLTSKAQSSTDTCVPKDSTDLAVSLVTLKGNKSVADSDVPVLPKQEEPAQMVAFVPAQSVKTYTRRGRGRCPNPGCSFIYVTRHKPPTCPECGHHLGGKWIPADLGLSTARGRGRCKNPSCDYMYKNRHKPAVCPKCGCELTQKSTKETNLRFSSSSQSVPLLDPYQPLSPSQKDLQRKSTLQLLQRSLQIPESEAELQEILAFIQELNSLQVVLVQAGDQQREFPAENQTLVESRWPRFYECSATHCGLCNCPLFKGDQSWCLCACVCVSVCVCVCVTTVAGQEDCWLLTETLVQSVSVQLKVCVNIQCLALHSFTDLHPGLFNVGNRLLVSIDLFLKVRAGIKLGQHPTEVTRTVLDQSHPVHTLSSAELTQILELLLIGYWAFECLTVRDYNDMICGICGVAPKLEIAQRHSNNVLELKNVEFTWPEYSISDEVHMDDFWLTMETEAIEQAIFPADIPITRVDASIIAPFFPPLMRGPTVINTEKDKVQAPAPRPSGIPLFCALVTMPTDLIDETHGESEKNWPFLRYKTSALSLSIVHQGELLASLFSLYTFVHSSLPTAPQPPSDLTAGKLSKLCPHKVKPPAQTLFIATHSCQTEPGEPKRIIGRLLPFLQVVCGSKYLVRGETARDHVDLLLSSRYWPPVYVSDCARSVALCADMHYPELATKMWGRNQGCFSDPFEKPVVVSCPELQEQPYSADVSLVAENQHVHPITKSSSCWLVCSPGAARDGAAVGLSEHHSIRLCKELEPYISLVSDPAEGNDSSCSSRMQQQPPVAFSNPAFYYLYNRLVDFLTSRDIVCQQISKVVQACQPGDVVIRDALCRLGVAQIKTEKEEDGE</sequence>
<proteinExistence type="predicted"/>
<name>Q4RZA1_TETNG</name>